<dbReference type="EMBL" id="BMEA01000002">
    <property type="protein sequence ID" value="GGB86349.1"/>
    <property type="molecule type" value="Genomic_DNA"/>
</dbReference>
<sequence>MEPHDTGARHSGMTRLPSRAPARRTARVVPLLALAAAAASATAGCGAGVLPGLTGGDPTSRLVVTWSESTAHSRADRDEWGDAQLRTRLVADDAQRRELLASLPSVVGPDERAPVEAVDLDEEVLVVGVYNKCTEKSHVERDGSSLRLVIERDSDTNCGWAPRTVDVWAVEREGLPTPITLRDQEGVPVPG</sequence>
<feature type="chain" id="PRO_5038518207" description="Lipoprotein" evidence="2">
    <location>
        <begin position="44"/>
        <end position="191"/>
    </location>
</feature>
<protein>
    <recommendedName>
        <fullName evidence="5">Lipoprotein</fullName>
    </recommendedName>
</protein>
<evidence type="ECO:0008006" key="5">
    <source>
        <dbReference type="Google" id="ProtNLM"/>
    </source>
</evidence>
<keyword evidence="2" id="KW-0732">Signal</keyword>
<gene>
    <name evidence="3" type="ORF">GCM10011314_27670</name>
</gene>
<organism evidence="3 4">
    <name type="scientific">Knoellia flava</name>
    <dbReference type="NCBI Taxonomy" id="913969"/>
    <lineage>
        <taxon>Bacteria</taxon>
        <taxon>Bacillati</taxon>
        <taxon>Actinomycetota</taxon>
        <taxon>Actinomycetes</taxon>
        <taxon>Micrococcales</taxon>
        <taxon>Intrasporangiaceae</taxon>
        <taxon>Knoellia</taxon>
    </lineage>
</organism>
<evidence type="ECO:0000313" key="4">
    <source>
        <dbReference type="Proteomes" id="UP000628079"/>
    </source>
</evidence>
<reference evidence="3" key="2">
    <citation type="submission" date="2020-09" db="EMBL/GenBank/DDBJ databases">
        <authorList>
            <person name="Sun Q."/>
            <person name="Zhou Y."/>
        </authorList>
    </citation>
    <scope>NUCLEOTIDE SEQUENCE</scope>
    <source>
        <strain evidence="3">CGMCC 1.10749</strain>
    </source>
</reference>
<evidence type="ECO:0000313" key="3">
    <source>
        <dbReference type="EMBL" id="GGB86349.1"/>
    </source>
</evidence>
<evidence type="ECO:0000256" key="1">
    <source>
        <dbReference type="SAM" id="MobiDB-lite"/>
    </source>
</evidence>
<name>A0A8H9KV45_9MICO</name>
<evidence type="ECO:0000256" key="2">
    <source>
        <dbReference type="SAM" id="SignalP"/>
    </source>
</evidence>
<proteinExistence type="predicted"/>
<feature type="signal peptide" evidence="2">
    <location>
        <begin position="1"/>
        <end position="43"/>
    </location>
</feature>
<feature type="region of interest" description="Disordered" evidence="1">
    <location>
        <begin position="1"/>
        <end position="22"/>
    </location>
</feature>
<comment type="caution">
    <text evidence="3">The sequence shown here is derived from an EMBL/GenBank/DDBJ whole genome shotgun (WGS) entry which is preliminary data.</text>
</comment>
<accession>A0A8H9KV45</accession>
<dbReference type="Proteomes" id="UP000628079">
    <property type="component" value="Unassembled WGS sequence"/>
</dbReference>
<dbReference type="AlphaFoldDB" id="A0A8H9KV45"/>
<reference evidence="3" key="1">
    <citation type="journal article" date="2014" name="Int. J. Syst. Evol. Microbiol.">
        <title>Complete genome sequence of Corynebacterium casei LMG S-19264T (=DSM 44701T), isolated from a smear-ripened cheese.</title>
        <authorList>
            <consortium name="US DOE Joint Genome Institute (JGI-PGF)"/>
            <person name="Walter F."/>
            <person name="Albersmeier A."/>
            <person name="Kalinowski J."/>
            <person name="Ruckert C."/>
        </authorList>
    </citation>
    <scope>NUCLEOTIDE SEQUENCE</scope>
    <source>
        <strain evidence="3">CGMCC 1.10749</strain>
    </source>
</reference>